<dbReference type="RefSeq" id="WP_053222066.1">
    <property type="nucleotide sequence ID" value="NZ_JSVA01000003.1"/>
</dbReference>
<keyword evidence="3" id="KW-1185">Reference proteome</keyword>
<reference evidence="3" key="1">
    <citation type="submission" date="2014-11" db="EMBL/GenBank/DDBJ databases">
        <title>Genome sequencing of Roseivirga sp. D-25.</title>
        <authorList>
            <person name="Selvaratnam C."/>
            <person name="Thevarajoo S."/>
            <person name="Goh K.M."/>
            <person name="Eee R."/>
            <person name="Chan K.-G."/>
            <person name="Chong C.S."/>
        </authorList>
    </citation>
    <scope>NUCLEOTIDE SEQUENCE [LARGE SCALE GENOMIC DNA]</scope>
    <source>
        <strain evidence="3">D-25</strain>
    </source>
</reference>
<dbReference type="PATRIC" id="fig|1566026.4.peg.2151"/>
<dbReference type="GO" id="GO:0004222">
    <property type="term" value="F:metalloendopeptidase activity"/>
    <property type="evidence" value="ECO:0007669"/>
    <property type="project" value="InterPro"/>
</dbReference>
<evidence type="ECO:0000313" key="2">
    <source>
        <dbReference type="EMBL" id="KOF04355.1"/>
    </source>
</evidence>
<dbReference type="InterPro" id="IPR000642">
    <property type="entry name" value="Peptidase_M41"/>
</dbReference>
<dbReference type="SUPFAM" id="SSF52540">
    <property type="entry name" value="P-loop containing nucleoside triphosphate hydrolases"/>
    <property type="match status" value="1"/>
</dbReference>
<dbReference type="InterPro" id="IPR027417">
    <property type="entry name" value="P-loop_NTPase"/>
</dbReference>
<evidence type="ECO:0000313" key="3">
    <source>
        <dbReference type="Proteomes" id="UP000036908"/>
    </source>
</evidence>
<dbReference type="Pfam" id="PF01434">
    <property type="entry name" value="Peptidase_M41"/>
    <property type="match status" value="1"/>
</dbReference>
<dbReference type="Gene3D" id="1.20.58.760">
    <property type="entry name" value="Peptidase M41"/>
    <property type="match status" value="1"/>
</dbReference>
<dbReference type="PANTHER" id="PTHR23076">
    <property type="entry name" value="METALLOPROTEASE M41 FTSH"/>
    <property type="match status" value="1"/>
</dbReference>
<dbReference type="PANTHER" id="PTHR23076:SF97">
    <property type="entry name" value="ATP-DEPENDENT ZINC METALLOPROTEASE YME1L1"/>
    <property type="match status" value="1"/>
</dbReference>
<dbReference type="GO" id="GO:0006508">
    <property type="term" value="P:proteolysis"/>
    <property type="evidence" value="ECO:0007669"/>
    <property type="project" value="InterPro"/>
</dbReference>
<protein>
    <recommendedName>
        <fullName evidence="1">Peptidase M41 domain-containing protein</fullName>
    </recommendedName>
</protein>
<accession>A0A0L8AQ36</accession>
<sequence>MDKETKKALVFKTGLLEKAKETLKQEFIGLDKIIDQLVSYISSWYLFPQLQERPLIINLWGMTGVGKSALVKRLIELIQFENIRYYFDLGEVKGDKLNIFNQLRDLSNVSADQPSVIVFDEFQLARTISETNEELIEPNNRIIWKLLDVGKFEIDNASQFKLLKLSEEITTIEFLIKKGVRAKNGKVTEQLAFFQKVHNQNQPDRYAKEDDEKLMNDLLIHPSTYLEIWNCRLMGFRDPFEIEEYLLSLNEMETLAFLKRVLNEYTTPTTIDCSKALIFNIGNLNSLYPMSSNYSIDLSADEFYKQSLKIDLSDVKKKLSGLFRHEQVARLGNNHIIYPSINETQYLQFIEKKLELLSKTIKSATGFRLTFEDTFKSYLYNLAVIPSLGYRPVLSSIDTEVQAHLGKMVQTVLKQKLDIDEVCFWINNDQIIGTFKKADEKIYSLLLKMNPTRKIDKRNDADIITSLHESGHILVSLMLEGKVPEQVVCKSRDQQLLGFVYYTKEDEILNRKNLRAKLAGYLGGRAAEEIVFGKEYITSGAYQDLKEATKLASKAIKVYGLGQHIGSYSNAQPNDQEIQYQGLESQIQHEIDEAYALALETLRNNKKWLKKLSMKLLLLQKVNQTQLLKVFEEIGIKPKDYESTFNYTWEFMRMKT</sequence>
<dbReference type="Gene3D" id="3.40.50.300">
    <property type="entry name" value="P-loop containing nucleotide triphosphate hydrolases"/>
    <property type="match status" value="1"/>
</dbReference>
<evidence type="ECO:0000259" key="1">
    <source>
        <dbReference type="Pfam" id="PF01434"/>
    </source>
</evidence>
<organism evidence="2 3">
    <name type="scientific">Roseivirga seohaensis subsp. aquiponti</name>
    <dbReference type="NCBI Taxonomy" id="1566026"/>
    <lineage>
        <taxon>Bacteria</taxon>
        <taxon>Pseudomonadati</taxon>
        <taxon>Bacteroidota</taxon>
        <taxon>Cytophagia</taxon>
        <taxon>Cytophagales</taxon>
        <taxon>Roseivirgaceae</taxon>
        <taxon>Roseivirga</taxon>
    </lineage>
</organism>
<proteinExistence type="predicted"/>
<comment type="caution">
    <text evidence="2">The sequence shown here is derived from an EMBL/GenBank/DDBJ whole genome shotgun (WGS) entry which is preliminary data.</text>
</comment>
<dbReference type="GO" id="GO:0005524">
    <property type="term" value="F:ATP binding"/>
    <property type="evidence" value="ECO:0007669"/>
    <property type="project" value="InterPro"/>
</dbReference>
<dbReference type="Proteomes" id="UP000036908">
    <property type="component" value="Unassembled WGS sequence"/>
</dbReference>
<gene>
    <name evidence="2" type="ORF">OB69_02250</name>
</gene>
<dbReference type="InterPro" id="IPR037219">
    <property type="entry name" value="Peptidase_M41-like"/>
</dbReference>
<name>A0A0L8AQ36_9BACT</name>
<dbReference type="SUPFAM" id="SSF140990">
    <property type="entry name" value="FtsH protease domain-like"/>
    <property type="match status" value="1"/>
</dbReference>
<feature type="domain" description="Peptidase M41" evidence="1">
    <location>
        <begin position="464"/>
        <end position="627"/>
    </location>
</feature>
<dbReference type="AlphaFoldDB" id="A0A0L8AQ36"/>
<dbReference type="EMBL" id="JSVA01000003">
    <property type="protein sequence ID" value="KOF04355.1"/>
    <property type="molecule type" value="Genomic_DNA"/>
</dbReference>
<dbReference type="GO" id="GO:0004176">
    <property type="term" value="F:ATP-dependent peptidase activity"/>
    <property type="evidence" value="ECO:0007669"/>
    <property type="project" value="InterPro"/>
</dbReference>